<accession>A0ACB8ART2</accession>
<keyword evidence="2" id="KW-1185">Reference proteome</keyword>
<protein>
    <submittedName>
        <fullName evidence="1">Uncharacterized protein</fullName>
    </submittedName>
</protein>
<dbReference type="EMBL" id="MU267598">
    <property type="protein sequence ID" value="KAH7915649.1"/>
    <property type="molecule type" value="Genomic_DNA"/>
</dbReference>
<name>A0ACB8ART2_9AGAM</name>
<dbReference type="Proteomes" id="UP000790377">
    <property type="component" value="Unassembled WGS sequence"/>
</dbReference>
<proteinExistence type="predicted"/>
<evidence type="ECO:0000313" key="1">
    <source>
        <dbReference type="EMBL" id="KAH7915649.1"/>
    </source>
</evidence>
<evidence type="ECO:0000313" key="2">
    <source>
        <dbReference type="Proteomes" id="UP000790377"/>
    </source>
</evidence>
<reference evidence="1" key="1">
    <citation type="journal article" date="2021" name="New Phytol.">
        <title>Evolutionary innovations through gain and loss of genes in the ectomycorrhizal Boletales.</title>
        <authorList>
            <person name="Wu G."/>
            <person name="Miyauchi S."/>
            <person name="Morin E."/>
            <person name="Kuo A."/>
            <person name="Drula E."/>
            <person name="Varga T."/>
            <person name="Kohler A."/>
            <person name="Feng B."/>
            <person name="Cao Y."/>
            <person name="Lipzen A."/>
            <person name="Daum C."/>
            <person name="Hundley H."/>
            <person name="Pangilinan J."/>
            <person name="Johnson J."/>
            <person name="Barry K."/>
            <person name="LaButti K."/>
            <person name="Ng V."/>
            <person name="Ahrendt S."/>
            <person name="Min B."/>
            <person name="Choi I.G."/>
            <person name="Park H."/>
            <person name="Plett J.M."/>
            <person name="Magnuson J."/>
            <person name="Spatafora J.W."/>
            <person name="Nagy L.G."/>
            <person name="Henrissat B."/>
            <person name="Grigoriev I.V."/>
            <person name="Yang Z.L."/>
            <person name="Xu J."/>
            <person name="Martin F.M."/>
        </authorList>
    </citation>
    <scope>NUCLEOTIDE SEQUENCE</scope>
    <source>
        <strain evidence="1">ATCC 28755</strain>
    </source>
</reference>
<gene>
    <name evidence="1" type="ORF">BJ138DRAFT_1109523</name>
</gene>
<organism evidence="1 2">
    <name type="scientific">Hygrophoropsis aurantiaca</name>
    <dbReference type="NCBI Taxonomy" id="72124"/>
    <lineage>
        <taxon>Eukaryota</taxon>
        <taxon>Fungi</taxon>
        <taxon>Dikarya</taxon>
        <taxon>Basidiomycota</taxon>
        <taxon>Agaricomycotina</taxon>
        <taxon>Agaricomycetes</taxon>
        <taxon>Agaricomycetidae</taxon>
        <taxon>Boletales</taxon>
        <taxon>Coniophorineae</taxon>
        <taxon>Hygrophoropsidaceae</taxon>
        <taxon>Hygrophoropsis</taxon>
    </lineage>
</organism>
<sequence>MDRQLTSITQSFKDIFQRHPRTIAVTSLLCIVTPKLAYRLVNNYRAFLALGRGGLPSNIFGWSLAMVAKPFGSETLSIAMYDGDPNKDFWLDEQHIPERRGDRPRTGWHFLPHRQTTKHPSDDVKERLKAMFYKHAAENPQLVEIAVSPHERMHDAMVISASRPSPHKVADHAMREIAHFHPEIDFSLHVTLSPKDCKLAIERGWGERHPLSGTIALPKEYLLVYAPRNDEELDVVERIVVATIGYMTGTKEVN</sequence>
<comment type="caution">
    <text evidence="1">The sequence shown here is derived from an EMBL/GenBank/DDBJ whole genome shotgun (WGS) entry which is preliminary data.</text>
</comment>